<gene>
    <name evidence="1" type="ORF">CERZMDRAFT_101695</name>
</gene>
<evidence type="ECO:0000313" key="2">
    <source>
        <dbReference type="Proteomes" id="UP000799539"/>
    </source>
</evidence>
<organism evidence="1 2">
    <name type="scientific">Cercospora zeae-maydis SCOH1-5</name>
    <dbReference type="NCBI Taxonomy" id="717836"/>
    <lineage>
        <taxon>Eukaryota</taxon>
        <taxon>Fungi</taxon>
        <taxon>Dikarya</taxon>
        <taxon>Ascomycota</taxon>
        <taxon>Pezizomycotina</taxon>
        <taxon>Dothideomycetes</taxon>
        <taxon>Dothideomycetidae</taxon>
        <taxon>Mycosphaerellales</taxon>
        <taxon>Mycosphaerellaceae</taxon>
        <taxon>Cercospora</taxon>
    </lineage>
</organism>
<dbReference type="AlphaFoldDB" id="A0A6A6F796"/>
<dbReference type="OrthoDB" id="3646746at2759"/>
<dbReference type="Proteomes" id="UP000799539">
    <property type="component" value="Unassembled WGS sequence"/>
</dbReference>
<name>A0A6A6F796_9PEZI</name>
<protein>
    <submittedName>
        <fullName evidence="1">Uncharacterized protein</fullName>
    </submittedName>
</protein>
<accession>A0A6A6F796</accession>
<evidence type="ECO:0000313" key="1">
    <source>
        <dbReference type="EMBL" id="KAF2208247.1"/>
    </source>
</evidence>
<sequence length="162" mass="18903">MKLRSGRVLTLPKKENSKDPEHFQLFGIPVELRISIYKFVLLTYYNNYDFRRVDSIEHPILHVSPAVRNEIMSTYKLALEGFTIRLYDNAFAACEAYTNAACEWLAHVISVGIVAQRTTAQEDKLHRLQVRKTEAFEECIYVVDMVKDCLGRVQEQFVKWEL</sequence>
<keyword evidence="2" id="KW-1185">Reference proteome</keyword>
<proteinExistence type="predicted"/>
<reference evidence="1" key="1">
    <citation type="journal article" date="2020" name="Stud. Mycol.">
        <title>101 Dothideomycetes genomes: a test case for predicting lifestyles and emergence of pathogens.</title>
        <authorList>
            <person name="Haridas S."/>
            <person name="Albert R."/>
            <person name="Binder M."/>
            <person name="Bloem J."/>
            <person name="Labutti K."/>
            <person name="Salamov A."/>
            <person name="Andreopoulos B."/>
            <person name="Baker S."/>
            <person name="Barry K."/>
            <person name="Bills G."/>
            <person name="Bluhm B."/>
            <person name="Cannon C."/>
            <person name="Castanera R."/>
            <person name="Culley D."/>
            <person name="Daum C."/>
            <person name="Ezra D."/>
            <person name="Gonzalez J."/>
            <person name="Henrissat B."/>
            <person name="Kuo A."/>
            <person name="Liang C."/>
            <person name="Lipzen A."/>
            <person name="Lutzoni F."/>
            <person name="Magnuson J."/>
            <person name="Mondo S."/>
            <person name="Nolan M."/>
            <person name="Ohm R."/>
            <person name="Pangilinan J."/>
            <person name="Park H.-J."/>
            <person name="Ramirez L."/>
            <person name="Alfaro M."/>
            <person name="Sun H."/>
            <person name="Tritt A."/>
            <person name="Yoshinaga Y."/>
            <person name="Zwiers L.-H."/>
            <person name="Turgeon B."/>
            <person name="Goodwin S."/>
            <person name="Spatafora J."/>
            <person name="Crous P."/>
            <person name="Grigoriev I."/>
        </authorList>
    </citation>
    <scope>NUCLEOTIDE SEQUENCE</scope>
    <source>
        <strain evidence="1">SCOH1-5</strain>
    </source>
</reference>
<dbReference type="EMBL" id="ML992696">
    <property type="protein sequence ID" value="KAF2208247.1"/>
    <property type="molecule type" value="Genomic_DNA"/>
</dbReference>